<organismHost>
    <name type="scientific">Sus scrofa</name>
    <name type="common">Pig</name>
    <dbReference type="NCBI Taxonomy" id="9823"/>
</organismHost>
<evidence type="ECO:0000256" key="1">
    <source>
        <dbReference type="SAM" id="MobiDB-lite"/>
    </source>
</evidence>
<keyword evidence="2" id="KW-1133">Transmembrane helix</keyword>
<evidence type="ECO:0000313" key="3">
    <source>
        <dbReference type="EMBL" id="QGM12859.2"/>
    </source>
</evidence>
<evidence type="ECO:0000256" key="2">
    <source>
        <dbReference type="SAM" id="Phobius"/>
    </source>
</evidence>
<gene>
    <name evidence="3" type="ORF">H171R</name>
</gene>
<protein>
    <submittedName>
        <fullName evidence="3">PH171R</fullName>
    </submittedName>
</protein>
<sequence length="209" mass="24372">MAAFLLQGLEKSIKNGLFSTFWKIFSNCIINIFIYIQIMVVYDLLVSLSKESIDVLRFVEANLAAFNQQYIFFNIQRKNSITTPLLITPQQEKISQIVEFLMDEYNKNNRRPSGPPREQPMHPLLPYQQSPDEQPMMPYQQPPGNDDQPYEQIYHKKHASQQVNTELSDYYQHILALGDEDKGMDSTLKLPERTKRDSDDEDGMFSIKN</sequence>
<evidence type="ECO:0000313" key="4">
    <source>
        <dbReference type="Proteomes" id="UP000422855"/>
    </source>
</evidence>
<feature type="compositionally biased region" description="Basic and acidic residues" evidence="1">
    <location>
        <begin position="179"/>
        <end position="198"/>
    </location>
</feature>
<accession>A0A856Z170</accession>
<name>A0A856Z170_ASF</name>
<organismHost>
    <name type="scientific">Potamochoerus larvatus</name>
    <name type="common">Bushpig</name>
    <dbReference type="NCBI Taxonomy" id="273792"/>
</organismHost>
<feature type="transmembrane region" description="Helical" evidence="2">
    <location>
        <begin position="20"/>
        <end position="42"/>
    </location>
</feature>
<organismHost>
    <name type="scientific">Phacochoerus aethiopicus</name>
    <name type="common">Warthog</name>
    <dbReference type="NCBI Taxonomy" id="85517"/>
</organismHost>
<organismHost>
    <name type="scientific">Ornithodoros</name>
    <name type="common">relapsing fever ticks</name>
    <dbReference type="NCBI Taxonomy" id="6937"/>
</organismHost>
<organismHost>
    <name type="scientific">Phacochoerus africanus</name>
    <name type="common">Warthog</name>
    <dbReference type="NCBI Taxonomy" id="41426"/>
</organismHost>
<organismHost>
    <name type="scientific">Ornithodoros moubata</name>
    <name type="common">Soft tick</name>
    <name type="synonym">Argasid tick</name>
    <dbReference type="NCBI Taxonomy" id="6938"/>
</organismHost>
<feature type="region of interest" description="Disordered" evidence="1">
    <location>
        <begin position="178"/>
        <end position="209"/>
    </location>
</feature>
<proteinExistence type="predicted"/>
<dbReference type="EMBL" id="MN336500">
    <property type="protein sequence ID" value="QGM12859.2"/>
    <property type="molecule type" value="Genomic_DNA"/>
</dbReference>
<feature type="region of interest" description="Disordered" evidence="1">
    <location>
        <begin position="106"/>
        <end position="162"/>
    </location>
</feature>
<keyword evidence="2" id="KW-0812">Transmembrane</keyword>
<keyword evidence="2" id="KW-0472">Membrane</keyword>
<dbReference type="Proteomes" id="UP000422855">
    <property type="component" value="Segment"/>
</dbReference>
<reference evidence="3 4" key="1">
    <citation type="submission" date="2019-08" db="EMBL/GenBank/DDBJ databases">
        <authorList>
            <person name="Ndlovu S.S."/>
            <person name="Malesa R."/>
        </authorList>
    </citation>
    <scope>NUCLEOTIDE SEQUENCE [LARGE SCALE GENOMIC DNA]</scope>
    <source>
        <strain evidence="3">RSA_2_2008</strain>
    </source>
</reference>
<organism evidence="3 4">
    <name type="scientific">African swine fever virus</name>
    <name type="common">ASFV</name>
    <dbReference type="NCBI Taxonomy" id="10497"/>
    <lineage>
        <taxon>Viruses</taxon>
        <taxon>Varidnaviria</taxon>
        <taxon>Bamfordvirae</taxon>
        <taxon>Nucleocytoviricota</taxon>
        <taxon>Pokkesviricetes</taxon>
        <taxon>Asfuvirales</taxon>
        <taxon>Asfarviridae</taxon>
        <taxon>Asfivirus</taxon>
        <taxon>Asfivirus haemorrhagiae</taxon>
    </lineage>
</organism>